<dbReference type="InterPro" id="IPR036264">
    <property type="entry name" value="Bact_exopeptidase_dim_dom"/>
</dbReference>
<comment type="similarity">
    <text evidence="2">Belongs to the peptidase M20A family. ArgE subfamily.</text>
</comment>
<protein>
    <submittedName>
        <fullName evidence="11">Acetylornithine deacetylase</fullName>
    </submittedName>
</protein>
<evidence type="ECO:0000313" key="11">
    <source>
        <dbReference type="EMBL" id="PZN75111.1"/>
    </source>
</evidence>
<reference evidence="11 12" key="1">
    <citation type="journal article" date="2018" name="Aquat. Microb. Ecol.">
        <title>Gammaproteobacterial methanotrophs dominate.</title>
        <authorList>
            <person name="Rissanen A.J."/>
            <person name="Saarenheimo J."/>
            <person name="Tiirola M."/>
            <person name="Peura S."/>
            <person name="Aalto S.L."/>
            <person name="Karvinen A."/>
            <person name="Nykanen H."/>
        </authorList>
    </citation>
    <scope>NUCLEOTIDE SEQUENCE [LARGE SCALE GENOMIC DNA]</scope>
    <source>
        <strain evidence="11">AMbin10</strain>
    </source>
</reference>
<comment type="subcellular location">
    <subcellularLocation>
        <location evidence="1">Cytoplasm</location>
    </subcellularLocation>
</comment>
<keyword evidence="8" id="KW-0862">Zinc</keyword>
<evidence type="ECO:0000313" key="12">
    <source>
        <dbReference type="Proteomes" id="UP000249396"/>
    </source>
</evidence>
<proteinExistence type="inferred from homology"/>
<dbReference type="InterPro" id="IPR050072">
    <property type="entry name" value="Peptidase_M20A"/>
</dbReference>
<feature type="domain" description="Peptidase M20 dimerisation" evidence="10">
    <location>
        <begin position="179"/>
        <end position="288"/>
    </location>
</feature>
<keyword evidence="9" id="KW-0170">Cobalt</keyword>
<dbReference type="Pfam" id="PF01546">
    <property type="entry name" value="Peptidase_M20"/>
    <property type="match status" value="1"/>
</dbReference>
<gene>
    <name evidence="11" type="ORF">DM484_19655</name>
</gene>
<name>A0A2W4QSM4_9GAMM</name>
<dbReference type="GO" id="GO:0046872">
    <property type="term" value="F:metal ion binding"/>
    <property type="evidence" value="ECO:0007669"/>
    <property type="project" value="UniProtKB-KW"/>
</dbReference>
<evidence type="ECO:0000256" key="3">
    <source>
        <dbReference type="ARBA" id="ARBA00022490"/>
    </source>
</evidence>
<dbReference type="InterPro" id="IPR011650">
    <property type="entry name" value="Peptidase_M20_dimer"/>
</dbReference>
<dbReference type="SUPFAM" id="SSF55031">
    <property type="entry name" value="Bacterial exopeptidase dimerisation domain"/>
    <property type="match status" value="1"/>
</dbReference>
<dbReference type="Gene3D" id="3.40.630.10">
    <property type="entry name" value="Zn peptidases"/>
    <property type="match status" value="1"/>
</dbReference>
<dbReference type="GO" id="GO:0008777">
    <property type="term" value="F:acetylornithine deacetylase activity"/>
    <property type="evidence" value="ECO:0007669"/>
    <property type="project" value="TreeGrafter"/>
</dbReference>
<dbReference type="EMBL" id="QJPH01000401">
    <property type="protein sequence ID" value="PZN75111.1"/>
    <property type="molecule type" value="Genomic_DNA"/>
</dbReference>
<evidence type="ECO:0000256" key="8">
    <source>
        <dbReference type="ARBA" id="ARBA00022833"/>
    </source>
</evidence>
<keyword evidence="5" id="KW-0028">Amino-acid biosynthesis</keyword>
<evidence type="ECO:0000256" key="5">
    <source>
        <dbReference type="ARBA" id="ARBA00022605"/>
    </source>
</evidence>
<keyword evidence="7" id="KW-0378">Hydrolase</keyword>
<dbReference type="PANTHER" id="PTHR43808">
    <property type="entry name" value="ACETYLORNITHINE DEACETYLASE"/>
    <property type="match status" value="1"/>
</dbReference>
<dbReference type="Proteomes" id="UP000249396">
    <property type="component" value="Unassembled WGS sequence"/>
</dbReference>
<evidence type="ECO:0000256" key="2">
    <source>
        <dbReference type="ARBA" id="ARBA00005691"/>
    </source>
</evidence>
<evidence type="ECO:0000256" key="9">
    <source>
        <dbReference type="ARBA" id="ARBA00023285"/>
    </source>
</evidence>
<dbReference type="GO" id="GO:0006526">
    <property type="term" value="P:L-arginine biosynthetic process"/>
    <property type="evidence" value="ECO:0007669"/>
    <property type="project" value="UniProtKB-KW"/>
</dbReference>
<dbReference type="InterPro" id="IPR002933">
    <property type="entry name" value="Peptidase_M20"/>
</dbReference>
<dbReference type="Pfam" id="PF07687">
    <property type="entry name" value="M20_dimer"/>
    <property type="match status" value="1"/>
</dbReference>
<dbReference type="NCBIfam" id="NF003474">
    <property type="entry name" value="PRK05111.1"/>
    <property type="match status" value="1"/>
</dbReference>
<evidence type="ECO:0000256" key="4">
    <source>
        <dbReference type="ARBA" id="ARBA00022571"/>
    </source>
</evidence>
<keyword evidence="3" id="KW-0963">Cytoplasm</keyword>
<comment type="caution">
    <text evidence="11">The sequence shown here is derived from an EMBL/GenBank/DDBJ whole genome shotgun (WGS) entry which is preliminary data.</text>
</comment>
<accession>A0A2W4QSM4</accession>
<keyword evidence="4" id="KW-0055">Arginine biosynthesis</keyword>
<dbReference type="Gene3D" id="3.30.70.360">
    <property type="match status" value="1"/>
</dbReference>
<evidence type="ECO:0000256" key="7">
    <source>
        <dbReference type="ARBA" id="ARBA00022801"/>
    </source>
</evidence>
<dbReference type="PANTHER" id="PTHR43808:SF1">
    <property type="entry name" value="ACETYLORNITHINE DEACETYLASE"/>
    <property type="match status" value="1"/>
</dbReference>
<evidence type="ECO:0000256" key="6">
    <source>
        <dbReference type="ARBA" id="ARBA00022723"/>
    </source>
</evidence>
<dbReference type="NCBIfam" id="TIGR01892">
    <property type="entry name" value="AcOrn-deacetyl"/>
    <property type="match status" value="1"/>
</dbReference>
<dbReference type="CDD" id="cd03894">
    <property type="entry name" value="M20_ArgE"/>
    <property type="match status" value="1"/>
</dbReference>
<dbReference type="AlphaFoldDB" id="A0A2W4QSM4"/>
<evidence type="ECO:0000256" key="1">
    <source>
        <dbReference type="ARBA" id="ARBA00004496"/>
    </source>
</evidence>
<dbReference type="InterPro" id="IPR010169">
    <property type="entry name" value="AcOrn-deacetyl"/>
</dbReference>
<organism evidence="11 12">
    <name type="scientific">Candidatus Methylumidiphilus alinenensis</name>
    <dbReference type="NCBI Taxonomy" id="2202197"/>
    <lineage>
        <taxon>Bacteria</taxon>
        <taxon>Pseudomonadati</taxon>
        <taxon>Pseudomonadota</taxon>
        <taxon>Gammaproteobacteria</taxon>
        <taxon>Methylococcales</taxon>
        <taxon>Candidatus Methylumidiphilus</taxon>
    </lineage>
</organism>
<evidence type="ECO:0000259" key="10">
    <source>
        <dbReference type="Pfam" id="PF07687"/>
    </source>
</evidence>
<dbReference type="GO" id="GO:0005737">
    <property type="term" value="C:cytoplasm"/>
    <property type="evidence" value="ECO:0007669"/>
    <property type="project" value="UniProtKB-SubCell"/>
</dbReference>
<keyword evidence="6" id="KW-0479">Metal-binding</keyword>
<dbReference type="FunFam" id="3.30.70.360:FF:000003">
    <property type="entry name" value="Acetylornithine deacetylase"/>
    <property type="match status" value="1"/>
</dbReference>
<dbReference type="SUPFAM" id="SSF53187">
    <property type="entry name" value="Zn-dependent exopeptidases"/>
    <property type="match status" value="1"/>
</dbReference>
<sequence>MTKKLPEISTLIRELIALPSVSSSDPKIDRSNLGVIHLLAEWLENLGFSITVHEVAAGKANLLARLGGEGYVREGLVLSGHTDTVPFDEGQWSCDPFGGIERDGRLYGLGSCDMKTFFALAIEAARSFDAKSLRRPLTLVATADEESTMAGAKYLLAHGLKPGRYAIIGEPTGLKPIRMHKGVMMESIRVTGHSGHASDPSLGANAIEGMHRVIGELLAWRTELQAKHRNPLFKVDVPTLNFGAIHGGDNPNRICGHCELLIDIRPLPGMDILELRQTMEARLAEALADFPKLRVETHPLHDGVPAFESPADSDIVRACEAFSGFAADAVAFGTEAPFFSNLGVETVVLGVGNINQAHQPDEYLPLEQVTPMVNILKSLIGRFCVQRE</sequence>